<feature type="signal peptide" evidence="2">
    <location>
        <begin position="1"/>
        <end position="25"/>
    </location>
</feature>
<dbReference type="WBParaSite" id="SPAL_0000453800.1">
    <property type="protein sequence ID" value="SPAL_0000453800.1"/>
    <property type="gene ID" value="SPAL_0000453800"/>
</dbReference>
<feature type="compositionally biased region" description="Polar residues" evidence="1">
    <location>
        <begin position="74"/>
        <end position="88"/>
    </location>
</feature>
<evidence type="ECO:0000256" key="2">
    <source>
        <dbReference type="SAM" id="SignalP"/>
    </source>
</evidence>
<organism evidence="3 4">
    <name type="scientific">Strongyloides papillosus</name>
    <name type="common">Intestinal threadworm</name>
    <dbReference type="NCBI Taxonomy" id="174720"/>
    <lineage>
        <taxon>Eukaryota</taxon>
        <taxon>Metazoa</taxon>
        <taxon>Ecdysozoa</taxon>
        <taxon>Nematoda</taxon>
        <taxon>Chromadorea</taxon>
        <taxon>Rhabditida</taxon>
        <taxon>Tylenchina</taxon>
        <taxon>Panagrolaimomorpha</taxon>
        <taxon>Strongyloidoidea</taxon>
        <taxon>Strongyloididae</taxon>
        <taxon>Strongyloides</taxon>
    </lineage>
</organism>
<proteinExistence type="predicted"/>
<dbReference type="Proteomes" id="UP000046392">
    <property type="component" value="Unplaced"/>
</dbReference>
<dbReference type="AlphaFoldDB" id="A0A0N5BEW9"/>
<sequence>MKFSSHIKLFILSIILISLIDFGKTVYNSRGGAVFLRAAQHSGVGMGPSQMGFGNGRRGSGRRRSRSRSRSPVRGNQQEIGQRNSRNNQKNEARAHASLFRG</sequence>
<keyword evidence="3" id="KW-1185">Reference proteome</keyword>
<protein>
    <submittedName>
        <fullName evidence="4">Uncharacterized protein</fullName>
    </submittedName>
</protein>
<name>A0A0N5BEW9_STREA</name>
<reference evidence="4" key="1">
    <citation type="submission" date="2017-02" db="UniProtKB">
        <authorList>
            <consortium name="WormBaseParasite"/>
        </authorList>
    </citation>
    <scope>IDENTIFICATION</scope>
</reference>
<feature type="chain" id="PRO_5005894161" evidence="2">
    <location>
        <begin position="26"/>
        <end position="102"/>
    </location>
</feature>
<feature type="compositionally biased region" description="Basic residues" evidence="1">
    <location>
        <begin position="59"/>
        <end position="71"/>
    </location>
</feature>
<feature type="region of interest" description="Disordered" evidence="1">
    <location>
        <begin position="43"/>
        <end position="102"/>
    </location>
</feature>
<evidence type="ECO:0000256" key="1">
    <source>
        <dbReference type="SAM" id="MobiDB-lite"/>
    </source>
</evidence>
<keyword evidence="2" id="KW-0732">Signal</keyword>
<accession>A0A0N5BEW9</accession>
<evidence type="ECO:0000313" key="4">
    <source>
        <dbReference type="WBParaSite" id="SPAL_0000453800.1"/>
    </source>
</evidence>
<evidence type="ECO:0000313" key="3">
    <source>
        <dbReference type="Proteomes" id="UP000046392"/>
    </source>
</evidence>